<evidence type="ECO:0000256" key="2">
    <source>
        <dbReference type="ARBA" id="ARBA00006899"/>
    </source>
</evidence>
<keyword evidence="8" id="KW-0804">Transcription</keyword>
<dbReference type="Proteomes" id="UP000829720">
    <property type="component" value="Unassembled WGS sequence"/>
</dbReference>
<organism evidence="11 12">
    <name type="scientific">Albula goreensis</name>
    <dbReference type="NCBI Taxonomy" id="1534307"/>
    <lineage>
        <taxon>Eukaryota</taxon>
        <taxon>Metazoa</taxon>
        <taxon>Chordata</taxon>
        <taxon>Craniata</taxon>
        <taxon>Vertebrata</taxon>
        <taxon>Euteleostomi</taxon>
        <taxon>Actinopterygii</taxon>
        <taxon>Neopterygii</taxon>
        <taxon>Teleostei</taxon>
        <taxon>Albuliformes</taxon>
        <taxon>Albulidae</taxon>
        <taxon>Albula</taxon>
    </lineage>
</organism>
<keyword evidence="5" id="KW-0862">Zinc</keyword>
<reference evidence="11" key="1">
    <citation type="submission" date="2021-01" db="EMBL/GenBank/DDBJ databases">
        <authorList>
            <person name="Zahm M."/>
            <person name="Roques C."/>
            <person name="Cabau C."/>
            <person name="Klopp C."/>
            <person name="Donnadieu C."/>
            <person name="Jouanno E."/>
            <person name="Lampietro C."/>
            <person name="Louis A."/>
            <person name="Herpin A."/>
            <person name="Echchiki A."/>
            <person name="Berthelot C."/>
            <person name="Parey E."/>
            <person name="Roest-Crollius H."/>
            <person name="Braasch I."/>
            <person name="Postlethwait J."/>
            <person name="Bobe J."/>
            <person name="Montfort J."/>
            <person name="Bouchez O."/>
            <person name="Begum T."/>
            <person name="Mejri S."/>
            <person name="Adams A."/>
            <person name="Chen W.-J."/>
            <person name="Guiguen Y."/>
        </authorList>
    </citation>
    <scope>NUCLEOTIDE SEQUENCE</scope>
    <source>
        <tissue evidence="11">Blood</tissue>
    </source>
</reference>
<dbReference type="Pfam" id="PF20645">
    <property type="entry name" value="Rrn7_cyclin_C"/>
    <property type="match status" value="1"/>
</dbReference>
<evidence type="ECO:0000256" key="7">
    <source>
        <dbReference type="ARBA" id="ARBA00023125"/>
    </source>
</evidence>
<dbReference type="InterPro" id="IPR048538">
    <property type="entry name" value="Rrn7_cyclin_C"/>
</dbReference>
<evidence type="ECO:0000313" key="12">
    <source>
        <dbReference type="Proteomes" id="UP000829720"/>
    </source>
</evidence>
<keyword evidence="12" id="KW-1185">Reference proteome</keyword>
<feature type="domain" description="Rrn7/TAF1B C-terminal cyclin" evidence="10">
    <location>
        <begin position="1"/>
        <end position="147"/>
    </location>
</feature>
<evidence type="ECO:0000313" key="11">
    <source>
        <dbReference type="EMBL" id="KAI1897368.1"/>
    </source>
</evidence>
<keyword evidence="7" id="KW-0238">DNA-binding</keyword>
<sequence length="295" mass="34138">MEANLPDELHGWVSKVIEQTRTGEEALLTYDPTARRFKIPSYEVQAAALIIVTMKLLFKLDDKVEWKLSNKADEQNSKNQAVKTFCLQKWYETVHCALDLAREREEQDRARQTWKPKTALYPSKKDKTVVIKRRRVVEQLQMTFQKLSGSTVEPQRSSPSSFRFQWGEEGTDGPSFHNHRLGCVLKKKSSSPQLSNVKYWHTALKVCDSWHDGTHFQEVEPTLPRTYMWLLGLFSFLLGVKAARVHAEVCHVERRLIKGTPFTGHKTVSPRRKKKKNSRCNLKRKKVSLTKTSTV</sequence>
<name>A0A8T3DR27_9TELE</name>
<evidence type="ECO:0000256" key="9">
    <source>
        <dbReference type="ARBA" id="ARBA00023242"/>
    </source>
</evidence>
<proteinExistence type="inferred from homology"/>
<gene>
    <name evidence="11" type="ORF">AGOR_G00082590</name>
</gene>
<dbReference type="GO" id="GO:0070860">
    <property type="term" value="C:RNA polymerase I core factor complex"/>
    <property type="evidence" value="ECO:0007669"/>
    <property type="project" value="InterPro"/>
</dbReference>
<evidence type="ECO:0000256" key="1">
    <source>
        <dbReference type="ARBA" id="ARBA00004604"/>
    </source>
</evidence>
<keyword evidence="3" id="KW-0479">Metal-binding</keyword>
<dbReference type="EMBL" id="JAERUA010000007">
    <property type="protein sequence ID" value="KAI1897368.1"/>
    <property type="molecule type" value="Genomic_DNA"/>
</dbReference>
<evidence type="ECO:0000256" key="4">
    <source>
        <dbReference type="ARBA" id="ARBA00022771"/>
    </source>
</evidence>
<dbReference type="PANTHER" id="PTHR31576">
    <property type="entry name" value="TATA BOX-BINDING PROTEIN-ASSOCIATED FACTOR RNA POLYMERASE I SUBUNIT B"/>
    <property type="match status" value="1"/>
</dbReference>
<comment type="subcellular location">
    <subcellularLocation>
        <location evidence="1">Nucleus</location>
        <location evidence="1">Nucleolus</location>
    </subcellularLocation>
</comment>
<dbReference type="GO" id="GO:0008270">
    <property type="term" value="F:zinc ion binding"/>
    <property type="evidence" value="ECO:0007669"/>
    <property type="project" value="UniProtKB-KW"/>
</dbReference>
<evidence type="ECO:0000259" key="10">
    <source>
        <dbReference type="Pfam" id="PF20645"/>
    </source>
</evidence>
<evidence type="ECO:0000256" key="8">
    <source>
        <dbReference type="ARBA" id="ARBA00023163"/>
    </source>
</evidence>
<keyword evidence="6" id="KW-0805">Transcription regulation</keyword>
<comment type="similarity">
    <text evidence="2">Belongs to the RRN7/TAF1B family.</text>
</comment>
<dbReference type="OrthoDB" id="10069252at2759"/>
<accession>A0A8T3DR27</accession>
<evidence type="ECO:0000256" key="6">
    <source>
        <dbReference type="ARBA" id="ARBA00023015"/>
    </source>
</evidence>
<dbReference type="PANTHER" id="PTHR31576:SF2">
    <property type="entry name" value="TATA BOX-BINDING PROTEIN-ASSOCIATED FACTOR RNA POLYMERASE I SUBUNIT B"/>
    <property type="match status" value="1"/>
</dbReference>
<dbReference type="GO" id="GO:0042790">
    <property type="term" value="P:nucleolar large rRNA transcription by RNA polymerase I"/>
    <property type="evidence" value="ECO:0007669"/>
    <property type="project" value="TreeGrafter"/>
</dbReference>
<evidence type="ECO:0000256" key="5">
    <source>
        <dbReference type="ARBA" id="ARBA00022833"/>
    </source>
</evidence>
<keyword evidence="4" id="KW-0863">Zinc-finger</keyword>
<protein>
    <recommendedName>
        <fullName evidence="10">Rrn7/TAF1B C-terminal cyclin domain-containing protein</fullName>
    </recommendedName>
</protein>
<keyword evidence="9" id="KW-0539">Nucleus</keyword>
<dbReference type="AlphaFoldDB" id="A0A8T3DR27"/>
<dbReference type="GO" id="GO:0005668">
    <property type="term" value="C:RNA polymerase transcription factor SL1 complex"/>
    <property type="evidence" value="ECO:0007669"/>
    <property type="project" value="TreeGrafter"/>
</dbReference>
<dbReference type="InterPro" id="IPR033599">
    <property type="entry name" value="TAF1B/Rrn7"/>
</dbReference>
<comment type="caution">
    <text evidence="11">The sequence shown here is derived from an EMBL/GenBank/DDBJ whole genome shotgun (WGS) entry which is preliminary data.</text>
</comment>
<evidence type="ECO:0000256" key="3">
    <source>
        <dbReference type="ARBA" id="ARBA00022723"/>
    </source>
</evidence>
<dbReference type="GO" id="GO:0001164">
    <property type="term" value="F:RNA polymerase I core promoter sequence-specific DNA binding"/>
    <property type="evidence" value="ECO:0007669"/>
    <property type="project" value="InterPro"/>
</dbReference>